<reference evidence="1" key="2">
    <citation type="submission" date="2015-06" db="UniProtKB">
        <authorList>
            <consortium name="EnsemblMetazoa"/>
        </authorList>
    </citation>
    <scope>IDENTIFICATION</scope>
</reference>
<reference evidence="2" key="1">
    <citation type="submission" date="2011-08" db="EMBL/GenBank/DDBJ databases">
        <authorList>
            <person name="Rombauts S."/>
        </authorList>
    </citation>
    <scope>NUCLEOTIDE SEQUENCE</scope>
    <source>
        <strain evidence="2">London</strain>
    </source>
</reference>
<keyword evidence="2" id="KW-1185">Reference proteome</keyword>
<accession>T1JU52</accession>
<dbReference type="EnsemblMetazoa" id="tetur01g16524.1">
    <property type="protein sequence ID" value="tetur01g16524.1"/>
    <property type="gene ID" value="tetur01g16524"/>
</dbReference>
<dbReference type="EMBL" id="CAEY01000461">
    <property type="status" value="NOT_ANNOTATED_CDS"/>
    <property type="molecule type" value="Genomic_DNA"/>
</dbReference>
<evidence type="ECO:0000313" key="2">
    <source>
        <dbReference type="Proteomes" id="UP000015104"/>
    </source>
</evidence>
<organism evidence="1 2">
    <name type="scientific">Tetranychus urticae</name>
    <name type="common">Two-spotted spider mite</name>
    <dbReference type="NCBI Taxonomy" id="32264"/>
    <lineage>
        <taxon>Eukaryota</taxon>
        <taxon>Metazoa</taxon>
        <taxon>Ecdysozoa</taxon>
        <taxon>Arthropoda</taxon>
        <taxon>Chelicerata</taxon>
        <taxon>Arachnida</taxon>
        <taxon>Acari</taxon>
        <taxon>Acariformes</taxon>
        <taxon>Trombidiformes</taxon>
        <taxon>Prostigmata</taxon>
        <taxon>Eleutherengona</taxon>
        <taxon>Raphignathae</taxon>
        <taxon>Tetranychoidea</taxon>
        <taxon>Tetranychidae</taxon>
        <taxon>Tetranychus</taxon>
    </lineage>
</organism>
<name>T1JU52_TETUR</name>
<proteinExistence type="predicted"/>
<dbReference type="Proteomes" id="UP000015104">
    <property type="component" value="Unassembled WGS sequence"/>
</dbReference>
<protein>
    <submittedName>
        <fullName evidence="1">Uncharacterized protein</fullName>
    </submittedName>
</protein>
<sequence length="46" mass="5222">MVQVKISCSTEAGNNQKEQKMCNLLVKATANSYHAYTHFFFSIKLP</sequence>
<evidence type="ECO:0000313" key="1">
    <source>
        <dbReference type="EnsemblMetazoa" id="tetur01g16524.1"/>
    </source>
</evidence>
<dbReference type="AlphaFoldDB" id="T1JU52"/>
<dbReference type="HOGENOM" id="CLU_3191915_0_0_1"/>